<evidence type="ECO:0000313" key="2">
    <source>
        <dbReference type="EMBL" id="OQD79058.1"/>
    </source>
</evidence>
<keyword evidence="3" id="KW-1185">Reference proteome</keyword>
<name>A0A1V6PPX6_9EURO</name>
<protein>
    <submittedName>
        <fullName evidence="2">Uncharacterized protein</fullName>
    </submittedName>
</protein>
<comment type="caution">
    <text evidence="2">The sequence shown here is derived from an EMBL/GenBank/DDBJ whole genome shotgun (WGS) entry which is preliminary data.</text>
</comment>
<evidence type="ECO:0000256" key="1">
    <source>
        <dbReference type="SAM" id="MobiDB-lite"/>
    </source>
</evidence>
<dbReference type="Proteomes" id="UP000191672">
    <property type="component" value="Unassembled WGS sequence"/>
</dbReference>
<gene>
    <name evidence="2" type="ORF">PENANT_c064G11777</name>
</gene>
<dbReference type="AlphaFoldDB" id="A0A1V6PPX6"/>
<proteinExistence type="predicted"/>
<feature type="region of interest" description="Disordered" evidence="1">
    <location>
        <begin position="1"/>
        <end position="60"/>
    </location>
</feature>
<evidence type="ECO:0000313" key="3">
    <source>
        <dbReference type="Proteomes" id="UP000191672"/>
    </source>
</evidence>
<sequence>MESFGTPLEDQQNTVPASAGFDFEERRGSTKQSIGESTLHSPQAVLPGDSHRSSNQTIVPKPIICQPIPIGPVYKPNRESLGTYLNPRTPPSTPQKSATLWSLIFCGRQAHKAQLLGKPSG</sequence>
<dbReference type="EMBL" id="MDYN01000064">
    <property type="protein sequence ID" value="OQD79058.1"/>
    <property type="molecule type" value="Genomic_DNA"/>
</dbReference>
<accession>A0A1V6PPX6</accession>
<feature type="compositionally biased region" description="Polar residues" evidence="1">
    <location>
        <begin position="30"/>
        <end position="41"/>
    </location>
</feature>
<reference evidence="3" key="1">
    <citation type="journal article" date="2017" name="Nat. Microbiol.">
        <title>Global analysis of biosynthetic gene clusters reveals vast potential of secondary metabolite production in Penicillium species.</title>
        <authorList>
            <person name="Nielsen J.C."/>
            <person name="Grijseels S."/>
            <person name="Prigent S."/>
            <person name="Ji B."/>
            <person name="Dainat J."/>
            <person name="Nielsen K.F."/>
            <person name="Frisvad J.C."/>
            <person name="Workman M."/>
            <person name="Nielsen J."/>
        </authorList>
    </citation>
    <scope>NUCLEOTIDE SEQUENCE [LARGE SCALE GENOMIC DNA]</scope>
    <source>
        <strain evidence="3">IBT 31811</strain>
    </source>
</reference>
<organism evidence="2 3">
    <name type="scientific">Penicillium antarcticum</name>
    <dbReference type="NCBI Taxonomy" id="416450"/>
    <lineage>
        <taxon>Eukaryota</taxon>
        <taxon>Fungi</taxon>
        <taxon>Dikarya</taxon>
        <taxon>Ascomycota</taxon>
        <taxon>Pezizomycotina</taxon>
        <taxon>Eurotiomycetes</taxon>
        <taxon>Eurotiomycetidae</taxon>
        <taxon>Eurotiales</taxon>
        <taxon>Aspergillaceae</taxon>
        <taxon>Penicillium</taxon>
    </lineage>
</organism>